<comment type="caution">
    <text evidence="2">The sequence shown here is derived from an EMBL/GenBank/DDBJ whole genome shotgun (WGS) entry which is preliminary data.</text>
</comment>
<dbReference type="AlphaFoldDB" id="A0A9N7VWN0"/>
<dbReference type="EMBL" id="CADEAL010004327">
    <property type="protein sequence ID" value="CAB1457149.1"/>
    <property type="molecule type" value="Genomic_DNA"/>
</dbReference>
<keyword evidence="3" id="KW-1185">Reference proteome</keyword>
<accession>A0A9N7VWN0</accession>
<name>A0A9N7VWN0_PLEPL</name>
<organism evidence="2 3">
    <name type="scientific">Pleuronectes platessa</name>
    <name type="common">European plaice</name>
    <dbReference type="NCBI Taxonomy" id="8262"/>
    <lineage>
        <taxon>Eukaryota</taxon>
        <taxon>Metazoa</taxon>
        <taxon>Chordata</taxon>
        <taxon>Craniata</taxon>
        <taxon>Vertebrata</taxon>
        <taxon>Euteleostomi</taxon>
        <taxon>Actinopterygii</taxon>
        <taxon>Neopterygii</taxon>
        <taxon>Teleostei</taxon>
        <taxon>Neoteleostei</taxon>
        <taxon>Acanthomorphata</taxon>
        <taxon>Carangaria</taxon>
        <taxon>Pleuronectiformes</taxon>
        <taxon>Pleuronectoidei</taxon>
        <taxon>Pleuronectidae</taxon>
        <taxon>Pleuronectes</taxon>
    </lineage>
</organism>
<dbReference type="Proteomes" id="UP001153269">
    <property type="component" value="Unassembled WGS sequence"/>
</dbReference>
<gene>
    <name evidence="2" type="ORF">PLEPLA_LOCUS44953</name>
</gene>
<evidence type="ECO:0000313" key="2">
    <source>
        <dbReference type="EMBL" id="CAB1457149.1"/>
    </source>
</evidence>
<protein>
    <submittedName>
        <fullName evidence="2">Uncharacterized protein</fullName>
    </submittedName>
</protein>
<sequence length="235" mass="25585">MPLRLSDHPRDPEAEATLLESDGEGMTGSSVGGGGRERVTRFTVVSGIAVTGDPSRPQILKRPTEKQLIARCFHPPAAMTGAGPLRPHPVSDEKTRLRSLDNSTSGFAVVHTHLDPPHHHNHPPPPTPPRSSLHFISLLFFSPHLGSSALTLREEMNRVCKPARCVMTRHAQNVKAARRCGRARAHTVCGADAAREGRLPSDTLQLGIPLLQQREERVSVQLQAAAPGGERLKRR</sequence>
<proteinExistence type="predicted"/>
<reference evidence="2" key="1">
    <citation type="submission" date="2020-03" db="EMBL/GenBank/DDBJ databases">
        <authorList>
            <person name="Weist P."/>
        </authorList>
    </citation>
    <scope>NUCLEOTIDE SEQUENCE</scope>
</reference>
<feature type="region of interest" description="Disordered" evidence="1">
    <location>
        <begin position="17"/>
        <end position="38"/>
    </location>
</feature>
<evidence type="ECO:0000256" key="1">
    <source>
        <dbReference type="SAM" id="MobiDB-lite"/>
    </source>
</evidence>
<evidence type="ECO:0000313" key="3">
    <source>
        <dbReference type="Proteomes" id="UP001153269"/>
    </source>
</evidence>